<evidence type="ECO:0000259" key="1">
    <source>
        <dbReference type="Pfam" id="PF03478"/>
    </source>
</evidence>
<protein>
    <recommendedName>
        <fullName evidence="1">KIB1-4 beta-propeller domain-containing protein</fullName>
    </recommendedName>
</protein>
<dbReference type="Pfam" id="PF03478">
    <property type="entry name" value="Beta-prop_KIB1-4"/>
    <property type="match status" value="1"/>
</dbReference>
<reference evidence="3" key="1">
    <citation type="journal article" date="2005" name="Nature">
        <title>The map-based sequence of the rice genome.</title>
        <authorList>
            <consortium name="International rice genome sequencing project (IRGSP)"/>
            <person name="Matsumoto T."/>
            <person name="Wu J."/>
            <person name="Kanamori H."/>
            <person name="Katayose Y."/>
            <person name="Fujisawa M."/>
            <person name="Namiki N."/>
            <person name="Mizuno H."/>
            <person name="Yamamoto K."/>
            <person name="Antonio B.A."/>
            <person name="Baba T."/>
            <person name="Sakata K."/>
            <person name="Nagamura Y."/>
            <person name="Aoki H."/>
            <person name="Arikawa K."/>
            <person name="Arita K."/>
            <person name="Bito T."/>
            <person name="Chiden Y."/>
            <person name="Fujitsuka N."/>
            <person name="Fukunaka R."/>
            <person name="Hamada M."/>
            <person name="Harada C."/>
            <person name="Hayashi A."/>
            <person name="Hijishita S."/>
            <person name="Honda M."/>
            <person name="Hosokawa S."/>
            <person name="Ichikawa Y."/>
            <person name="Idonuma A."/>
            <person name="Iijima M."/>
            <person name="Ikeda M."/>
            <person name="Ikeno M."/>
            <person name="Ito K."/>
            <person name="Ito S."/>
            <person name="Ito T."/>
            <person name="Ito Y."/>
            <person name="Ito Y."/>
            <person name="Iwabuchi A."/>
            <person name="Kamiya K."/>
            <person name="Karasawa W."/>
            <person name="Kurita K."/>
            <person name="Katagiri S."/>
            <person name="Kikuta A."/>
            <person name="Kobayashi H."/>
            <person name="Kobayashi N."/>
            <person name="Machita K."/>
            <person name="Maehara T."/>
            <person name="Masukawa M."/>
            <person name="Mizubayashi T."/>
            <person name="Mukai Y."/>
            <person name="Nagasaki H."/>
            <person name="Nagata Y."/>
            <person name="Naito S."/>
            <person name="Nakashima M."/>
            <person name="Nakama Y."/>
            <person name="Nakamichi Y."/>
            <person name="Nakamura M."/>
            <person name="Meguro A."/>
            <person name="Negishi M."/>
            <person name="Ohta I."/>
            <person name="Ohta T."/>
            <person name="Okamoto M."/>
            <person name="Ono N."/>
            <person name="Saji S."/>
            <person name="Sakaguchi M."/>
            <person name="Sakai K."/>
            <person name="Shibata M."/>
            <person name="Shimokawa T."/>
            <person name="Song J."/>
            <person name="Takazaki Y."/>
            <person name="Terasawa K."/>
            <person name="Tsugane M."/>
            <person name="Tsuji K."/>
            <person name="Ueda S."/>
            <person name="Waki K."/>
            <person name="Yamagata H."/>
            <person name="Yamamoto M."/>
            <person name="Yamamoto S."/>
            <person name="Yamane H."/>
            <person name="Yoshiki S."/>
            <person name="Yoshihara R."/>
            <person name="Yukawa K."/>
            <person name="Zhong H."/>
            <person name="Yano M."/>
            <person name="Yuan Q."/>
            <person name="Ouyang S."/>
            <person name="Liu J."/>
            <person name="Jones K.M."/>
            <person name="Gansberger K."/>
            <person name="Moffat K."/>
            <person name="Hill J."/>
            <person name="Bera J."/>
            <person name="Fadrosh D."/>
            <person name="Jin S."/>
            <person name="Johri S."/>
            <person name="Kim M."/>
            <person name="Overton L."/>
            <person name="Reardon M."/>
            <person name="Tsitrin T."/>
            <person name="Vuong H."/>
            <person name="Weaver B."/>
            <person name="Ciecko A."/>
            <person name="Tallon L."/>
            <person name="Jackson J."/>
            <person name="Pai G."/>
            <person name="Aken S.V."/>
            <person name="Utterback T."/>
            <person name="Reidmuller S."/>
            <person name="Feldblyum T."/>
            <person name="Hsiao J."/>
            <person name="Zismann V."/>
            <person name="Iobst S."/>
            <person name="de Vazeille A.R."/>
            <person name="Buell C.R."/>
            <person name="Ying K."/>
            <person name="Li Y."/>
            <person name="Lu T."/>
            <person name="Huang Y."/>
            <person name="Zhao Q."/>
            <person name="Feng Q."/>
            <person name="Zhang L."/>
            <person name="Zhu J."/>
            <person name="Weng Q."/>
            <person name="Mu J."/>
            <person name="Lu Y."/>
            <person name="Fan D."/>
            <person name="Liu Y."/>
            <person name="Guan J."/>
            <person name="Zhang Y."/>
            <person name="Yu S."/>
            <person name="Liu X."/>
            <person name="Zhang Y."/>
            <person name="Hong G."/>
            <person name="Han B."/>
            <person name="Choisne N."/>
            <person name="Demange N."/>
            <person name="Orjeda G."/>
            <person name="Samain S."/>
            <person name="Cattolico L."/>
            <person name="Pelletier E."/>
            <person name="Couloux A."/>
            <person name="Segurens B."/>
            <person name="Wincker P."/>
            <person name="D'Hont A."/>
            <person name="Scarpelli C."/>
            <person name="Weissenbach J."/>
            <person name="Salanoubat M."/>
            <person name="Quetier F."/>
            <person name="Yu Y."/>
            <person name="Kim H.R."/>
            <person name="Rambo T."/>
            <person name="Currie J."/>
            <person name="Collura K."/>
            <person name="Luo M."/>
            <person name="Yang T."/>
            <person name="Ammiraju J.S.S."/>
            <person name="Engler F."/>
            <person name="Soderlund C."/>
            <person name="Wing R.A."/>
            <person name="Palmer L.E."/>
            <person name="de la Bastide M."/>
            <person name="Spiegel L."/>
            <person name="Nascimento L."/>
            <person name="Zutavern T."/>
            <person name="O'Shaughnessy A."/>
            <person name="Dike S."/>
            <person name="Dedhia N."/>
            <person name="Preston R."/>
            <person name="Balija V."/>
            <person name="McCombie W.R."/>
            <person name="Chow T."/>
            <person name="Chen H."/>
            <person name="Chung M."/>
            <person name="Chen C."/>
            <person name="Shaw J."/>
            <person name="Wu H."/>
            <person name="Hsiao K."/>
            <person name="Chao Y."/>
            <person name="Chu M."/>
            <person name="Cheng C."/>
            <person name="Hour A."/>
            <person name="Lee P."/>
            <person name="Lin S."/>
            <person name="Lin Y."/>
            <person name="Liou J."/>
            <person name="Liu S."/>
            <person name="Hsing Y."/>
            <person name="Raghuvanshi S."/>
            <person name="Mohanty A."/>
            <person name="Bharti A.K."/>
            <person name="Gaur A."/>
            <person name="Gupta V."/>
            <person name="Kumar D."/>
            <person name="Ravi V."/>
            <person name="Vij S."/>
            <person name="Kapur A."/>
            <person name="Khurana P."/>
            <person name="Khurana P."/>
            <person name="Khurana J.P."/>
            <person name="Tyagi A.K."/>
            <person name="Gaikwad K."/>
            <person name="Singh A."/>
            <person name="Dalal V."/>
            <person name="Srivastava S."/>
            <person name="Dixit A."/>
            <person name="Pal A.K."/>
            <person name="Ghazi I.A."/>
            <person name="Yadav M."/>
            <person name="Pandit A."/>
            <person name="Bhargava A."/>
            <person name="Sureshbabu K."/>
            <person name="Batra K."/>
            <person name="Sharma T.R."/>
            <person name="Mohapatra T."/>
            <person name="Singh N.K."/>
            <person name="Messing J."/>
            <person name="Nelson A.B."/>
            <person name="Fuks G."/>
            <person name="Kavchok S."/>
            <person name="Keizer G."/>
            <person name="Linton E."/>
            <person name="Llaca V."/>
            <person name="Song R."/>
            <person name="Tanyolac B."/>
            <person name="Young S."/>
            <person name="Ho-Il K."/>
            <person name="Hahn J.H."/>
            <person name="Sangsakoo G."/>
            <person name="Vanavichit A."/>
            <person name="de Mattos Luiz.A.T."/>
            <person name="Zimmer P.D."/>
            <person name="Malone G."/>
            <person name="Dellagostin O."/>
            <person name="de Oliveira A.C."/>
            <person name="Bevan M."/>
            <person name="Bancroft I."/>
            <person name="Minx P."/>
            <person name="Cordum H."/>
            <person name="Wilson R."/>
            <person name="Cheng Z."/>
            <person name="Jin W."/>
            <person name="Jiang J."/>
            <person name="Leong S.A."/>
            <person name="Iwama H."/>
            <person name="Gojobori T."/>
            <person name="Itoh T."/>
            <person name="Niimura Y."/>
            <person name="Fujii Y."/>
            <person name="Habara T."/>
            <person name="Sakai H."/>
            <person name="Sato Y."/>
            <person name="Wilson G."/>
            <person name="Kumar K."/>
            <person name="McCouch S."/>
            <person name="Juretic N."/>
            <person name="Hoen D."/>
            <person name="Wright S."/>
            <person name="Bruskiewich R."/>
            <person name="Bureau T."/>
            <person name="Miyao A."/>
            <person name="Hirochika H."/>
            <person name="Nishikawa T."/>
            <person name="Kadowaki K."/>
            <person name="Sugiura M."/>
            <person name="Burr B."/>
            <person name="Sasaki T."/>
        </authorList>
    </citation>
    <scope>NUCLEOTIDE SEQUENCE [LARGE SCALE GENOMIC DNA]</scope>
    <source>
        <strain evidence="3">cv. Nipponbare</strain>
    </source>
</reference>
<evidence type="ECO:0000313" key="3">
    <source>
        <dbReference type="Proteomes" id="UP000000763"/>
    </source>
</evidence>
<dbReference type="PANTHER" id="PTHR44259:SF77">
    <property type="entry name" value="OS04G0563401 PROTEIN"/>
    <property type="match status" value="1"/>
</dbReference>
<reference evidence="3" key="2">
    <citation type="journal article" date="2008" name="Nucleic Acids Res.">
        <title>The rice annotation project database (RAP-DB): 2008 update.</title>
        <authorList>
            <consortium name="The rice annotation project (RAP)"/>
        </authorList>
    </citation>
    <scope>GENOME REANNOTATION</scope>
    <source>
        <strain evidence="3">cv. Nipponbare</strain>
    </source>
</reference>
<accession>Q84MY6</accession>
<dbReference type="EMBL" id="AC092778">
    <property type="protein sequence ID" value="AAP12904.1"/>
    <property type="molecule type" value="Genomic_DNA"/>
</dbReference>
<dbReference type="AlphaFoldDB" id="Q84MY6"/>
<feature type="domain" description="KIB1-4 beta-propeller" evidence="1">
    <location>
        <begin position="203"/>
        <end position="378"/>
    </location>
</feature>
<gene>
    <name evidence="2" type="ordered locus">Os03g40410</name>
</gene>
<name>Q84MY6_ORYSJ</name>
<dbReference type="InterPro" id="IPR005174">
    <property type="entry name" value="KIB1-4_b-propeller"/>
</dbReference>
<organism evidence="2 3">
    <name type="scientific">Oryza sativa subsp. japonica</name>
    <name type="common">Rice</name>
    <dbReference type="NCBI Taxonomy" id="39947"/>
    <lineage>
        <taxon>Eukaryota</taxon>
        <taxon>Viridiplantae</taxon>
        <taxon>Streptophyta</taxon>
        <taxon>Embryophyta</taxon>
        <taxon>Tracheophyta</taxon>
        <taxon>Spermatophyta</taxon>
        <taxon>Magnoliopsida</taxon>
        <taxon>Liliopsida</taxon>
        <taxon>Poales</taxon>
        <taxon>Poaceae</taxon>
        <taxon>BOP clade</taxon>
        <taxon>Oryzoideae</taxon>
        <taxon>Oryzeae</taxon>
        <taxon>Oryzinae</taxon>
        <taxon>Oryza</taxon>
        <taxon>Oryza sativa</taxon>
    </lineage>
</organism>
<evidence type="ECO:0000313" key="2">
    <source>
        <dbReference type="EMBL" id="AAP12904.1"/>
    </source>
</evidence>
<sequence length="442" mass="48454">MARRDLLLPRRRSRAARVAAMAARRQHLSGDEKDHAGEGECRGVPLESITRRPPAPVSAVEGCTGRGSTSTSFAARSSLDEVGINFIGGRASPFIPSAWTGIHRPDPAHLQAKGELVALPSWANQDLVQAPAGPTSIDLLLIILERLELPHALAFAAVCTTWSSAATAAGVPRSRTPWIMSWGNHVDKRLDERRRSAVTCNLYHPDDAVDKIYSVSFPKGSFVACYGASHGWLVLANDLSNLVLHNPVTLAMIPLPPITDFACVEAVYGSEEGNLEHYLLETNSRGGDYVVMIIHNNGEWLSFVKAGQSKWQVASTLSGGDRYLDCAYHKGRFHAVTLHGMVEKWDLDGASNGPTREVFYAARPYGGLGLILTRHLVSTPWGECFDGSCTIPWIESLRMLTHPEFARDTTSLTYDLETGKFERAVPFCDVKEQIYGLFPSEF</sequence>
<dbReference type="InterPro" id="IPR050942">
    <property type="entry name" value="F-box_BR-signaling"/>
</dbReference>
<dbReference type="Proteomes" id="UP000000763">
    <property type="component" value="Chromosome 3"/>
</dbReference>
<dbReference type="PANTHER" id="PTHR44259">
    <property type="entry name" value="OS07G0183000 PROTEIN-RELATED"/>
    <property type="match status" value="1"/>
</dbReference>
<proteinExistence type="predicted"/>